<reference evidence="3" key="1">
    <citation type="submission" date="2015-01" db="EMBL/GenBank/DDBJ databases">
        <authorList>
            <person name="Aksoy S."/>
            <person name="Warren W."/>
            <person name="Wilson R.K."/>
        </authorList>
    </citation>
    <scope>NUCLEOTIDE SEQUENCE [LARGE SCALE GENOMIC DNA]</scope>
    <source>
        <strain evidence="3">IAEA</strain>
    </source>
</reference>
<keyword evidence="3" id="KW-1185">Reference proteome</keyword>
<organism evidence="2 3">
    <name type="scientific">Glossina palpalis gambiensis</name>
    <dbReference type="NCBI Taxonomy" id="67801"/>
    <lineage>
        <taxon>Eukaryota</taxon>
        <taxon>Metazoa</taxon>
        <taxon>Ecdysozoa</taxon>
        <taxon>Arthropoda</taxon>
        <taxon>Hexapoda</taxon>
        <taxon>Insecta</taxon>
        <taxon>Pterygota</taxon>
        <taxon>Neoptera</taxon>
        <taxon>Endopterygota</taxon>
        <taxon>Diptera</taxon>
        <taxon>Brachycera</taxon>
        <taxon>Muscomorpha</taxon>
        <taxon>Hippoboscoidea</taxon>
        <taxon>Glossinidae</taxon>
        <taxon>Glossina</taxon>
    </lineage>
</organism>
<dbReference type="AlphaFoldDB" id="A0A1B0B8F1"/>
<sequence length="60" mass="6876">MAVWNECSHKQVFGIGLFFLLLEWIAHNINLVKTGKVRRKSKEKPTASHLSYNSFGALMK</sequence>
<dbReference type="VEuPathDB" id="VectorBase:GPPI022239"/>
<evidence type="ECO:0000256" key="1">
    <source>
        <dbReference type="SAM" id="Phobius"/>
    </source>
</evidence>
<proteinExistence type="predicted"/>
<keyword evidence="1" id="KW-0472">Membrane</keyword>
<dbReference type="EnsemblMetazoa" id="GPPI022239-RA">
    <property type="protein sequence ID" value="GPPI022239-PA"/>
    <property type="gene ID" value="GPPI022239"/>
</dbReference>
<accession>A0A1B0B8F1</accession>
<evidence type="ECO:0000313" key="2">
    <source>
        <dbReference type="EnsemblMetazoa" id="GPPI022239-PA"/>
    </source>
</evidence>
<evidence type="ECO:0000313" key="3">
    <source>
        <dbReference type="Proteomes" id="UP000092460"/>
    </source>
</evidence>
<dbReference type="Proteomes" id="UP000092460">
    <property type="component" value="Unassembled WGS sequence"/>
</dbReference>
<feature type="transmembrane region" description="Helical" evidence="1">
    <location>
        <begin position="12"/>
        <end position="32"/>
    </location>
</feature>
<name>A0A1B0B8F1_9MUSC</name>
<keyword evidence="1" id="KW-0812">Transmembrane</keyword>
<dbReference type="EMBL" id="JXJN01009920">
    <property type="status" value="NOT_ANNOTATED_CDS"/>
    <property type="molecule type" value="Genomic_DNA"/>
</dbReference>
<protein>
    <submittedName>
        <fullName evidence="2">Uncharacterized protein</fullName>
    </submittedName>
</protein>
<keyword evidence="1" id="KW-1133">Transmembrane helix</keyword>
<reference evidence="2" key="2">
    <citation type="submission" date="2020-05" db="UniProtKB">
        <authorList>
            <consortium name="EnsemblMetazoa"/>
        </authorList>
    </citation>
    <scope>IDENTIFICATION</scope>
    <source>
        <strain evidence="2">IAEA</strain>
    </source>
</reference>